<name>A0A9X1JP76_9FLAO</name>
<dbReference type="Proteomes" id="UP001138894">
    <property type="component" value="Unassembled WGS sequence"/>
</dbReference>
<sequence length="128" mass="14615">MKFLKLIIIIVAIITQSCVQETHTKTITFKADMNIVENPKNVGVRGSFTSNPWNETAPLTDEDDDGIYEGTFSQKTAINQIEFKFVNNNSDYELADLKNRVIEFEYKPEIITYKAVFNDPNSIKTITD</sequence>
<keyword evidence="2" id="KW-1185">Reference proteome</keyword>
<evidence type="ECO:0000313" key="2">
    <source>
        <dbReference type="Proteomes" id="UP001138894"/>
    </source>
</evidence>
<dbReference type="RefSeq" id="WP_218544153.1">
    <property type="nucleotide sequence ID" value="NZ_JAGSPD010000001.1"/>
</dbReference>
<organism evidence="1 2">
    <name type="scientific">Winogradskyella luteola</name>
    <dbReference type="NCBI Taxonomy" id="2828330"/>
    <lineage>
        <taxon>Bacteria</taxon>
        <taxon>Pseudomonadati</taxon>
        <taxon>Bacteroidota</taxon>
        <taxon>Flavobacteriia</taxon>
        <taxon>Flavobacteriales</taxon>
        <taxon>Flavobacteriaceae</taxon>
        <taxon>Winogradskyella</taxon>
    </lineage>
</organism>
<evidence type="ECO:0000313" key="1">
    <source>
        <dbReference type="EMBL" id="MBV7267593.1"/>
    </source>
</evidence>
<reference evidence="1" key="1">
    <citation type="submission" date="2021-04" db="EMBL/GenBank/DDBJ databases">
        <authorList>
            <person name="Pira H."/>
            <person name="Risdian C."/>
            <person name="Wink J."/>
        </authorList>
    </citation>
    <scope>NUCLEOTIDE SEQUENCE</scope>
    <source>
        <strain evidence="1">WHY3</strain>
    </source>
</reference>
<gene>
    <name evidence="1" type="ORF">KCG49_00135</name>
</gene>
<dbReference type="PROSITE" id="PS51257">
    <property type="entry name" value="PROKAR_LIPOPROTEIN"/>
    <property type="match status" value="1"/>
</dbReference>
<comment type="caution">
    <text evidence="1">The sequence shown here is derived from an EMBL/GenBank/DDBJ whole genome shotgun (WGS) entry which is preliminary data.</text>
</comment>
<dbReference type="EMBL" id="JAGSPD010000001">
    <property type="protein sequence ID" value="MBV7267593.1"/>
    <property type="molecule type" value="Genomic_DNA"/>
</dbReference>
<protein>
    <submittedName>
        <fullName evidence="1">Uncharacterized protein</fullName>
    </submittedName>
</protein>
<accession>A0A9X1JP76</accession>
<proteinExistence type="predicted"/>
<dbReference type="AlphaFoldDB" id="A0A9X1JP76"/>